<evidence type="ECO:0000256" key="1">
    <source>
        <dbReference type="SAM" id="SignalP"/>
    </source>
</evidence>
<sequence>MRPSQVVMLVLFTFVACSFKIGNATDDKQITYPAINSNNELVHEAHRYLKGNKKPTKTIDAVNEERATPSFKQLFGLLRFPKNLARLPGLQQLAQLRNKFGNNAGNVLNAYNSYVKKFSRNAQM</sequence>
<comment type="caution">
    <text evidence="2">The sequence shown here is derived from an EMBL/GenBank/DDBJ whole genome shotgun (WGS) entry which is preliminary data.</text>
</comment>
<keyword evidence="3" id="KW-1185">Reference proteome</keyword>
<dbReference type="AlphaFoldDB" id="A0A2P4WZN8"/>
<feature type="chain" id="PRO_5015187237" evidence="1">
    <location>
        <begin position="25"/>
        <end position="124"/>
    </location>
</feature>
<evidence type="ECO:0000313" key="2">
    <source>
        <dbReference type="EMBL" id="POM58767.1"/>
    </source>
</evidence>
<accession>A0A2P4WZN8</accession>
<proteinExistence type="predicted"/>
<dbReference type="EMBL" id="NCKW01020157">
    <property type="protein sequence ID" value="POM58767.1"/>
    <property type="molecule type" value="Genomic_DNA"/>
</dbReference>
<name>A0A2P4WZN8_9STRA</name>
<reference evidence="2 3" key="1">
    <citation type="journal article" date="2017" name="Genome Biol. Evol.">
        <title>Phytophthora megakarya and P. palmivora, closely related causal agents of cacao black pod rot, underwent increases in genome sizes and gene numbers by different mechanisms.</title>
        <authorList>
            <person name="Ali S.S."/>
            <person name="Shao J."/>
            <person name="Lary D.J."/>
            <person name="Kronmiller B."/>
            <person name="Shen D."/>
            <person name="Strem M.D."/>
            <person name="Amoako-Attah I."/>
            <person name="Akrofi A.Y."/>
            <person name="Begoude B.A."/>
            <person name="Ten Hoopen G.M."/>
            <person name="Coulibaly K."/>
            <person name="Kebe B.I."/>
            <person name="Melnick R.L."/>
            <person name="Guiltinan M.J."/>
            <person name="Tyler B.M."/>
            <person name="Meinhardt L.W."/>
            <person name="Bailey B.A."/>
        </authorList>
    </citation>
    <scope>NUCLEOTIDE SEQUENCE [LARGE SCALE GENOMIC DNA]</scope>
    <source>
        <strain evidence="3">sbr112.9</strain>
    </source>
</reference>
<keyword evidence="1" id="KW-0732">Signal</keyword>
<dbReference type="OrthoDB" id="10443725at2759"/>
<dbReference type="PROSITE" id="PS51257">
    <property type="entry name" value="PROKAR_LIPOPROTEIN"/>
    <property type="match status" value="1"/>
</dbReference>
<protein>
    <submittedName>
        <fullName evidence="2">Avirulence protein (Avh)</fullName>
    </submittedName>
</protein>
<dbReference type="Proteomes" id="UP000237271">
    <property type="component" value="Unassembled WGS sequence"/>
</dbReference>
<organism evidence="2 3">
    <name type="scientific">Phytophthora palmivora</name>
    <dbReference type="NCBI Taxonomy" id="4796"/>
    <lineage>
        <taxon>Eukaryota</taxon>
        <taxon>Sar</taxon>
        <taxon>Stramenopiles</taxon>
        <taxon>Oomycota</taxon>
        <taxon>Peronosporomycetes</taxon>
        <taxon>Peronosporales</taxon>
        <taxon>Peronosporaceae</taxon>
        <taxon>Phytophthora</taxon>
    </lineage>
</organism>
<gene>
    <name evidence="2" type="ORF">PHPALM_36545</name>
</gene>
<feature type="signal peptide" evidence="1">
    <location>
        <begin position="1"/>
        <end position="24"/>
    </location>
</feature>
<evidence type="ECO:0000313" key="3">
    <source>
        <dbReference type="Proteomes" id="UP000237271"/>
    </source>
</evidence>